<dbReference type="Proteomes" id="UP000076405">
    <property type="component" value="Chromosome"/>
</dbReference>
<organism evidence="2 5">
    <name type="scientific">Pediococcus damnosus</name>
    <dbReference type="NCBI Taxonomy" id="51663"/>
    <lineage>
        <taxon>Bacteria</taxon>
        <taxon>Bacillati</taxon>
        <taxon>Bacillota</taxon>
        <taxon>Bacilli</taxon>
        <taxon>Lactobacillales</taxon>
        <taxon>Lactobacillaceae</taxon>
        <taxon>Pediococcus</taxon>
    </lineage>
</organism>
<dbReference type="Proteomes" id="UP000076244">
    <property type="component" value="Chromosome"/>
</dbReference>
<dbReference type="AlphaFoldDB" id="A0A0R2HHH9"/>
<feature type="coiled-coil region" evidence="1">
    <location>
        <begin position="136"/>
        <end position="163"/>
    </location>
</feature>
<dbReference type="RefSeq" id="WP_046870845.1">
    <property type="nucleotide sequence ID" value="NZ_BAAAXI010000174.1"/>
</dbReference>
<evidence type="ECO:0000313" key="5">
    <source>
        <dbReference type="Proteomes" id="UP000076405"/>
    </source>
</evidence>
<dbReference type="GeneID" id="57277200"/>
<reference evidence="4 5" key="1">
    <citation type="journal article" date="2016" name="PLoS ONE">
        <title>The Identification of Novel Diagnostic Marker Genes for the Detection of Beer Spoiling Pediococcus damnosus Strains Using the BlAst Diagnostic Gene findEr.</title>
        <authorList>
            <person name="Behr J."/>
            <person name="Geissler A.J."/>
            <person name="Schmid J."/>
            <person name="Zehe A."/>
            <person name="Vogel R.F."/>
        </authorList>
    </citation>
    <scope>NUCLEOTIDE SEQUENCE [LARGE SCALE GENOMIC DNA]</scope>
    <source>
        <strain evidence="2 5">TMW 2.1533</strain>
        <strain evidence="3 4">TMW 2.1535</strain>
    </source>
</reference>
<accession>A0A0R2HHH9</accession>
<gene>
    <name evidence="2" type="ORF">ADU70_0697</name>
    <name evidence="3" type="ORF">ADU72_2026</name>
</gene>
<sequence length="355" mass="41209">MKQKNSSFIIKPEAFYPKLESKSELSVAMHKTIQDSFKADPVSDLVSDHSVLKGHREIMRLIETDFPNLTKSQWQQAYQFLQHKHSYFDAEFILQSVTLYLIVKWATTQKLTELEQQFIAAVTVDGQSELYIKTNNEKVADEVKQINTNLQKNQEQNQQEQNSANKDNFGKYLDIWSANNDKALNDLETLIKRQELDWWIVNWNPSVIHQYWLKLEKSNLSKLDVLSDPSFFSLNNQHPELANKCYQDSFLATGPVGEKVDFSDITAITDDNPLAFYLLSKLATQSTTVSLLIINQLQGYTHGNRYWLNVDRYSPKVRKTALSIEKALLPLESSPRLTSWQLFRLFAEDLGWFWD</sequence>
<evidence type="ECO:0000313" key="4">
    <source>
        <dbReference type="Proteomes" id="UP000076244"/>
    </source>
</evidence>
<protein>
    <submittedName>
        <fullName evidence="2">Uncharacterized protein</fullName>
    </submittedName>
</protein>
<dbReference type="OrthoDB" id="9945391at2"/>
<dbReference type="EMBL" id="CP012288">
    <property type="protein sequence ID" value="AMV67947.1"/>
    <property type="molecule type" value="Genomic_DNA"/>
</dbReference>
<keyword evidence="1" id="KW-0175">Coiled coil</keyword>
<proteinExistence type="predicted"/>
<dbReference type="EMBL" id="CP012275">
    <property type="protein sequence ID" value="AMV62195.1"/>
    <property type="molecule type" value="Genomic_DNA"/>
</dbReference>
<keyword evidence="4" id="KW-1185">Reference proteome</keyword>
<dbReference type="KEGG" id="pdm:ADU72_2026"/>
<evidence type="ECO:0000256" key="1">
    <source>
        <dbReference type="SAM" id="Coils"/>
    </source>
</evidence>
<evidence type="ECO:0000313" key="3">
    <source>
        <dbReference type="EMBL" id="AMV67947.1"/>
    </source>
</evidence>
<evidence type="ECO:0000313" key="2">
    <source>
        <dbReference type="EMBL" id="AMV62195.1"/>
    </source>
</evidence>
<name>A0A0R2HHH9_9LACO</name>